<dbReference type="Pfam" id="PF10082">
    <property type="entry name" value="BBP2_2"/>
    <property type="match status" value="1"/>
</dbReference>
<sequence length="420" mass="46779">MNSKLNRLPIWLALTTALCTPSIVAAQSGEEPSPNVTVQERSRPDYDPIGIHAGSYFIYPSLTVEGAYDSNVFATKRDEKDDFFATIAPRIAAQSDFSRHQLNFTVGAEGAAYDQYDSNNYLDFFTDANGRLDITRDDTLSGALGVSRLHEDRSSPDSTGRGEDVTKYWQDVLRLNYRHNFNRFYGLIGGDITRFDFEDNGDINEDDRDRNQYRGRLRLGYNISERFSGFFEGAYDVRRYDNTPNDAGVDRNSQGYALRAGTEIDITGILFGELAAGYTHRTYDDDSLNSVGGLGGSGKLTWNVTPLTSIIFEARGEVQETTVVVDGDPATADFEKAVSIDVTHELLRNVLLNANAAFIRDDFEGTDRTDNTFQAGAGVTYLINRHLSLDATYRFSTRDSESTDADYSRSLVRLGITARL</sequence>
<gene>
    <name evidence="2" type="ORF">U1T56_10705</name>
</gene>
<dbReference type="RefSeq" id="WP_418159473.1">
    <property type="nucleotide sequence ID" value="NZ_JBBLZC010000009.1"/>
</dbReference>
<dbReference type="SUPFAM" id="SSF56925">
    <property type="entry name" value="OMPA-like"/>
    <property type="match status" value="1"/>
</dbReference>
<dbReference type="Proteomes" id="UP001375743">
    <property type="component" value="Unassembled WGS sequence"/>
</dbReference>
<dbReference type="InterPro" id="IPR011250">
    <property type="entry name" value="OMP/PagP_B-barrel"/>
</dbReference>
<proteinExistence type="predicted"/>
<dbReference type="InterPro" id="IPR018759">
    <property type="entry name" value="BBP2_2"/>
</dbReference>
<keyword evidence="1" id="KW-0732">Signal</keyword>
<evidence type="ECO:0000313" key="3">
    <source>
        <dbReference type="Proteomes" id="UP001375743"/>
    </source>
</evidence>
<dbReference type="SUPFAM" id="SSF56935">
    <property type="entry name" value="Porins"/>
    <property type="match status" value="1"/>
</dbReference>
<organism evidence="2 3">
    <name type="scientific">Benzoatithermus flavus</name>
    <dbReference type="NCBI Taxonomy" id="3108223"/>
    <lineage>
        <taxon>Bacteria</taxon>
        <taxon>Pseudomonadati</taxon>
        <taxon>Pseudomonadota</taxon>
        <taxon>Alphaproteobacteria</taxon>
        <taxon>Geminicoccales</taxon>
        <taxon>Geminicoccaceae</taxon>
        <taxon>Benzoatithermus</taxon>
    </lineage>
</organism>
<dbReference type="EMBL" id="JBBLZC010000009">
    <property type="protein sequence ID" value="MEK0083623.1"/>
    <property type="molecule type" value="Genomic_DNA"/>
</dbReference>
<evidence type="ECO:0000313" key="2">
    <source>
        <dbReference type="EMBL" id="MEK0083623.1"/>
    </source>
</evidence>
<feature type="signal peptide" evidence="1">
    <location>
        <begin position="1"/>
        <end position="26"/>
    </location>
</feature>
<accession>A0ABU8XR26</accession>
<protein>
    <submittedName>
        <fullName evidence="2">Outer membrane beta-barrel protein</fullName>
    </submittedName>
</protein>
<comment type="caution">
    <text evidence="2">The sequence shown here is derived from an EMBL/GenBank/DDBJ whole genome shotgun (WGS) entry which is preliminary data.</text>
</comment>
<keyword evidence="3" id="KW-1185">Reference proteome</keyword>
<feature type="chain" id="PRO_5047181763" evidence="1">
    <location>
        <begin position="27"/>
        <end position="420"/>
    </location>
</feature>
<name>A0ABU8XR26_9PROT</name>
<reference evidence="2 3" key="1">
    <citation type="submission" date="2024-01" db="EMBL/GenBank/DDBJ databases">
        <title>Multi-omics insights into the function and evolution of sodium benzoate biodegradation pathways in Benzoatithermus flavus gen. nov., sp. nov. from hot spring.</title>
        <authorList>
            <person name="Hu C.-J."/>
            <person name="Li W.-J."/>
        </authorList>
    </citation>
    <scope>NUCLEOTIDE SEQUENCE [LARGE SCALE GENOMIC DNA]</scope>
    <source>
        <strain evidence="2 3">SYSU G07066</strain>
    </source>
</reference>
<evidence type="ECO:0000256" key="1">
    <source>
        <dbReference type="SAM" id="SignalP"/>
    </source>
</evidence>
<dbReference type="Gene3D" id="2.40.160.20">
    <property type="match status" value="1"/>
</dbReference>